<sequence length="417" mass="45872">MQHGFKLCSGRWALSSLLLSSLLWAGPAAAQVQDITATFRPNPSSPDQNRFTNTTPVSGYCASYPGQCAVNNTFSIRLPIRAHSSGPLPAQPSDPRQSALWKAPAQWRQVTVTNAMGDQETVEVRISGVGSRYVLDRSVVELVGGGVTPIAGHNLLWRSSWVNAPAPCGYSGVGYYGNSYYQFLWRTPVEQSCVKVAQFEIPSMSYEYIDMAYELRTPNPLGMPTGVYSGVLNYGIGPYQDFDLGDIMLPTDSMLTLNFSLDVEHILKVELPPGGDRVELLPQGGWQAWLNQGRKPARLFRDQTFRIAASSRFKMQLECGLVVGNTCGLRNKDGDEVPVQVAVTLPYGLFDANDLPVNKRPLRLDGVGTELFQPTRYVDNRPGTLHFSIERNDVDGMLEHPGTTYSGSATVIWDSEV</sequence>
<organism evidence="1 2">
    <name type="scientific">Pseudomonas imrae</name>
    <dbReference type="NCBI Taxonomy" id="2992837"/>
    <lineage>
        <taxon>Bacteria</taxon>
        <taxon>Pseudomonadati</taxon>
        <taxon>Pseudomonadota</taxon>
        <taxon>Gammaproteobacteria</taxon>
        <taxon>Pseudomonadales</taxon>
        <taxon>Pseudomonadaceae</taxon>
        <taxon>Pseudomonas</taxon>
    </lineage>
</organism>
<evidence type="ECO:0000313" key="1">
    <source>
        <dbReference type="EMBL" id="MFO2480445.1"/>
    </source>
</evidence>
<evidence type="ECO:0000313" key="2">
    <source>
        <dbReference type="Proteomes" id="UP001637618"/>
    </source>
</evidence>
<accession>A0ACC7PL45</accession>
<comment type="caution">
    <text evidence="1">The sequence shown here is derived from an EMBL/GenBank/DDBJ whole genome shotgun (WGS) entry which is preliminary data.</text>
</comment>
<reference evidence="1" key="1">
    <citation type="submission" date="2022-11" db="EMBL/GenBank/DDBJ databases">
        <title>Draft genome sequences of strains of Pseudomonas imrae sp. nov.</title>
        <authorList>
            <person name="Salva Serra F."/>
            <person name="Nimje P."/>
            <person name="Moore E.R.B."/>
            <person name="Marathe N.P."/>
        </authorList>
    </citation>
    <scope>NUCLEOTIDE SEQUENCE</scope>
    <source>
        <strain evidence="1">15FMM2</strain>
    </source>
</reference>
<proteinExistence type="predicted"/>
<gene>
    <name evidence="1" type="ORF">OOJ96_23980</name>
</gene>
<keyword evidence="2" id="KW-1185">Reference proteome</keyword>
<dbReference type="EMBL" id="JAPEQY010000025">
    <property type="protein sequence ID" value="MFO2480445.1"/>
    <property type="molecule type" value="Genomic_DNA"/>
</dbReference>
<dbReference type="Proteomes" id="UP001637618">
    <property type="component" value="Unassembled WGS sequence"/>
</dbReference>
<protein>
    <submittedName>
        <fullName evidence="1">Uncharacterized protein</fullName>
    </submittedName>
</protein>
<name>A0ACC7PL45_9PSED</name>